<dbReference type="EMBL" id="QJKI01000012">
    <property type="protein sequence ID" value="PXX78335.1"/>
    <property type="molecule type" value="Genomic_DNA"/>
</dbReference>
<keyword evidence="1" id="KW-1133">Transmembrane helix</keyword>
<keyword evidence="3" id="KW-1185">Reference proteome</keyword>
<dbReference type="InterPro" id="IPR008407">
    <property type="entry name" value="Brnchd-chn_aa_trnsp_AzlD"/>
</dbReference>
<evidence type="ECO:0000313" key="2">
    <source>
        <dbReference type="EMBL" id="PXX78335.1"/>
    </source>
</evidence>
<feature type="transmembrane region" description="Helical" evidence="1">
    <location>
        <begin position="39"/>
        <end position="63"/>
    </location>
</feature>
<keyword evidence="1" id="KW-0812">Transmembrane</keyword>
<evidence type="ECO:0000256" key="1">
    <source>
        <dbReference type="SAM" id="Phobius"/>
    </source>
</evidence>
<proteinExistence type="predicted"/>
<feature type="transmembrane region" description="Helical" evidence="1">
    <location>
        <begin position="6"/>
        <end position="27"/>
    </location>
</feature>
<dbReference type="AlphaFoldDB" id="A0A318KRN4"/>
<reference evidence="2 3" key="1">
    <citation type="submission" date="2018-05" db="EMBL/GenBank/DDBJ databases">
        <title>Genomic Encyclopedia of Type Strains, Phase IV (KMG-IV): sequencing the most valuable type-strain genomes for metagenomic binning, comparative biology and taxonomic classification.</title>
        <authorList>
            <person name="Goeker M."/>
        </authorList>
    </citation>
    <scope>NUCLEOTIDE SEQUENCE [LARGE SCALE GENOMIC DNA]</scope>
    <source>
        <strain evidence="2 3">DSM 29661</strain>
    </source>
</reference>
<accession>A0A318KRN4</accession>
<comment type="caution">
    <text evidence="2">The sequence shown here is derived from an EMBL/GenBank/DDBJ whole genome shotgun (WGS) entry which is preliminary data.</text>
</comment>
<name>A0A318KRN4_9NEIS</name>
<organism evidence="2 3">
    <name type="scientific">Rivihabitans pingtungensis</name>
    <dbReference type="NCBI Taxonomy" id="1054498"/>
    <lineage>
        <taxon>Bacteria</taxon>
        <taxon>Pseudomonadati</taxon>
        <taxon>Pseudomonadota</taxon>
        <taxon>Betaproteobacteria</taxon>
        <taxon>Neisseriales</taxon>
        <taxon>Aquaspirillaceae</taxon>
        <taxon>Rivihabitans</taxon>
    </lineage>
</organism>
<dbReference type="Pfam" id="PF05437">
    <property type="entry name" value="AzlD"/>
    <property type="match status" value="1"/>
</dbReference>
<evidence type="ECO:0000313" key="3">
    <source>
        <dbReference type="Proteomes" id="UP000247555"/>
    </source>
</evidence>
<keyword evidence="1" id="KW-0472">Membrane</keyword>
<sequence length="106" mass="11589">MKLDLLWTVLGMLAVTYSVRVSFLGFGQRLRFPAWLQRSLHYVPAAVLTALVAPMTLAPQGALDVSLSNAYLPGVLATGLAAWWTRHTLGAIVCGFVVYAGWRWLG</sequence>
<dbReference type="Proteomes" id="UP000247555">
    <property type="component" value="Unassembled WGS sequence"/>
</dbReference>
<dbReference type="RefSeq" id="WP_245906858.1">
    <property type="nucleotide sequence ID" value="NZ_QJKI01000012.1"/>
</dbReference>
<protein>
    <submittedName>
        <fullName evidence="2">Branched-subunit amino acid transport protein</fullName>
    </submittedName>
</protein>
<gene>
    <name evidence="2" type="ORF">DFR34_11254</name>
</gene>
<feature type="transmembrane region" description="Helical" evidence="1">
    <location>
        <begin position="83"/>
        <end position="102"/>
    </location>
</feature>